<dbReference type="GO" id="GO:0043130">
    <property type="term" value="F:ubiquitin binding"/>
    <property type="evidence" value="ECO:0007669"/>
    <property type="project" value="EnsemblFungi"/>
</dbReference>
<evidence type="ECO:0000256" key="2">
    <source>
        <dbReference type="ARBA" id="ARBA00004134"/>
    </source>
</evidence>
<evidence type="ECO:0000256" key="15">
    <source>
        <dbReference type="PROSITE-ProRule" id="PRU00192"/>
    </source>
</evidence>
<feature type="region of interest" description="Disordered" evidence="16">
    <location>
        <begin position="725"/>
        <end position="774"/>
    </location>
</feature>
<evidence type="ECO:0000256" key="7">
    <source>
        <dbReference type="ARBA" id="ARBA00022475"/>
    </source>
</evidence>
<evidence type="ECO:0000256" key="6">
    <source>
        <dbReference type="ARBA" id="ARBA00022443"/>
    </source>
</evidence>
<gene>
    <name evidence="18" type="ORF">ASCRUDRAFT_61747</name>
</gene>
<dbReference type="OrthoDB" id="26539at2759"/>
<evidence type="ECO:0000256" key="12">
    <source>
        <dbReference type="ARBA" id="ARBA00023136"/>
    </source>
</evidence>
<dbReference type="GO" id="GO:0030833">
    <property type="term" value="P:regulation of actin filament polymerization"/>
    <property type="evidence" value="ECO:0007669"/>
    <property type="project" value="TreeGrafter"/>
</dbReference>
<feature type="compositionally biased region" description="Low complexity" evidence="16">
    <location>
        <begin position="204"/>
        <end position="214"/>
    </location>
</feature>
<evidence type="ECO:0000256" key="13">
    <source>
        <dbReference type="ARBA" id="ARBA00023203"/>
    </source>
</evidence>
<keyword evidence="8" id="KW-0963">Cytoplasm</keyword>
<evidence type="ECO:0000256" key="14">
    <source>
        <dbReference type="ARBA" id="ARBA00023212"/>
    </source>
</evidence>
<keyword evidence="9" id="KW-0254">Endocytosis</keyword>
<dbReference type="PRINTS" id="PR00452">
    <property type="entry name" value="SH3DOMAIN"/>
</dbReference>
<keyword evidence="10" id="KW-0677">Repeat</keyword>
<dbReference type="GO" id="GO:0042802">
    <property type="term" value="F:identical protein binding"/>
    <property type="evidence" value="ECO:0007669"/>
    <property type="project" value="EnsemblFungi"/>
</dbReference>
<dbReference type="GO" id="GO:0006897">
    <property type="term" value="P:endocytosis"/>
    <property type="evidence" value="ECO:0007669"/>
    <property type="project" value="UniProtKB-KW"/>
</dbReference>
<dbReference type="Proteomes" id="UP000095038">
    <property type="component" value="Unassembled WGS sequence"/>
</dbReference>
<dbReference type="Pfam" id="PF00018">
    <property type="entry name" value="SH3_1"/>
    <property type="match status" value="3"/>
</dbReference>
<feature type="domain" description="SH3" evidence="17">
    <location>
        <begin position="2"/>
        <end position="69"/>
    </location>
</feature>
<dbReference type="GO" id="GO:0008289">
    <property type="term" value="F:lipid binding"/>
    <property type="evidence" value="ECO:0007669"/>
    <property type="project" value="EnsemblFungi"/>
</dbReference>
<dbReference type="PROSITE" id="PS50002">
    <property type="entry name" value="SH3"/>
    <property type="match status" value="3"/>
</dbReference>
<dbReference type="InterPro" id="IPR001452">
    <property type="entry name" value="SH3_domain"/>
</dbReference>
<evidence type="ECO:0000259" key="17">
    <source>
        <dbReference type="PROSITE" id="PS50002"/>
    </source>
</evidence>
<feature type="compositionally biased region" description="Low complexity" evidence="16">
    <location>
        <begin position="136"/>
        <end position="151"/>
    </location>
</feature>
<dbReference type="Gene3D" id="2.30.30.40">
    <property type="entry name" value="SH3 Domains"/>
    <property type="match status" value="3"/>
</dbReference>
<feature type="region of interest" description="Disordered" evidence="16">
    <location>
        <begin position="562"/>
        <end position="595"/>
    </location>
</feature>
<dbReference type="GeneID" id="30964926"/>
<dbReference type="GO" id="GO:0003779">
    <property type="term" value="F:actin binding"/>
    <property type="evidence" value="ECO:0007669"/>
    <property type="project" value="UniProtKB-KW"/>
</dbReference>
<dbReference type="AlphaFoldDB" id="A0A1D2VBP8"/>
<feature type="compositionally biased region" description="Low complexity" evidence="16">
    <location>
        <begin position="812"/>
        <end position="832"/>
    </location>
</feature>
<evidence type="ECO:0000256" key="3">
    <source>
        <dbReference type="ARBA" id="ARBA00004413"/>
    </source>
</evidence>
<dbReference type="RefSeq" id="XP_020045210.1">
    <property type="nucleotide sequence ID" value="XM_020191290.1"/>
</dbReference>
<feature type="domain" description="SH3" evidence="17">
    <location>
        <begin position="364"/>
        <end position="426"/>
    </location>
</feature>
<proteinExistence type="inferred from homology"/>
<comment type="similarity">
    <text evidence="4">Belongs to the SLA1 family.</text>
</comment>
<feature type="compositionally biased region" description="Low complexity" evidence="16">
    <location>
        <begin position="758"/>
        <end position="767"/>
    </location>
</feature>
<dbReference type="GO" id="GO:0034316">
    <property type="term" value="P:negative regulation of Arp2/3 complex-mediated actin nucleation"/>
    <property type="evidence" value="ECO:0007669"/>
    <property type="project" value="EnsemblFungi"/>
</dbReference>
<dbReference type="PANTHER" id="PTHR15735">
    <property type="entry name" value="FCH AND DOUBLE SH3 DOMAINS PROTEIN"/>
    <property type="match status" value="1"/>
</dbReference>
<dbReference type="GO" id="GO:0005886">
    <property type="term" value="C:plasma membrane"/>
    <property type="evidence" value="ECO:0007669"/>
    <property type="project" value="UniProtKB-SubCell"/>
</dbReference>
<dbReference type="PANTHER" id="PTHR15735:SF19">
    <property type="entry name" value="ACTIN CYTOSKELETON-REGULATORY COMPLEX PROTEIN SLA1"/>
    <property type="match status" value="1"/>
</dbReference>
<evidence type="ECO:0000256" key="5">
    <source>
        <dbReference type="ARBA" id="ARBA00020357"/>
    </source>
</evidence>
<keyword evidence="7" id="KW-1003">Cell membrane</keyword>
<evidence type="ECO:0000256" key="16">
    <source>
        <dbReference type="SAM" id="MobiDB-lite"/>
    </source>
</evidence>
<evidence type="ECO:0000256" key="8">
    <source>
        <dbReference type="ARBA" id="ARBA00022490"/>
    </source>
</evidence>
<feature type="domain" description="SH3" evidence="17">
    <location>
        <begin position="70"/>
        <end position="133"/>
    </location>
</feature>
<feature type="compositionally biased region" description="Basic and acidic residues" evidence="16">
    <location>
        <begin position="448"/>
        <end position="496"/>
    </location>
</feature>
<dbReference type="InParanoid" id="A0A1D2VBP8"/>
<dbReference type="Gene3D" id="1.10.150.50">
    <property type="entry name" value="Transcription Factor, Ets-1"/>
    <property type="match status" value="1"/>
</dbReference>
<dbReference type="SMART" id="SM00326">
    <property type="entry name" value="SH3"/>
    <property type="match status" value="3"/>
</dbReference>
<feature type="compositionally biased region" description="Low complexity" evidence="16">
    <location>
        <begin position="731"/>
        <end position="742"/>
    </location>
</feature>
<evidence type="ECO:0000313" key="18">
    <source>
        <dbReference type="EMBL" id="ODV58903.1"/>
    </source>
</evidence>
<dbReference type="GO" id="GO:0140312">
    <property type="term" value="F:cargo adaptor activity"/>
    <property type="evidence" value="ECO:0007669"/>
    <property type="project" value="EnsemblFungi"/>
</dbReference>
<dbReference type="InterPro" id="IPR036028">
    <property type="entry name" value="SH3-like_dom_sf"/>
</dbReference>
<feature type="region of interest" description="Disordered" evidence="16">
    <location>
        <begin position="440"/>
        <end position="502"/>
    </location>
</feature>
<dbReference type="Pfam" id="PF03983">
    <property type="entry name" value="SHD1"/>
    <property type="match status" value="1"/>
</dbReference>
<dbReference type="GO" id="GO:0010008">
    <property type="term" value="C:endosome membrane"/>
    <property type="evidence" value="ECO:0007669"/>
    <property type="project" value="UniProtKB-SubCell"/>
</dbReference>
<sequence>MSFLGVYKAIYAYTSQSPEELSIKEDDILYLLETSDIDEWWKVKKRVVGSDLDEPIGLVPKTYIEPADIINSCVALYDYDKQTSEELSFKENDTFNVYDTSDIDWYLVSTKTSNPSRLEYGFIPSNYIQLTNESPNNKNTNIATTTSAASFPAPPTHPTRQPQPQEIQPSKKQYQHISDDDDDDDENDQPPPTPKRPTNPDILRSPSPSTSTSRPIKKLSTATSSSNNKKDKERLNYNPRRMQNSDSDDNSKESDEFFTWNVAEVEGRKKKKAQLGIGNGVIYFRPDPSTGDLPQKWNALNLVNFSTEKKHVFLDFKNPSASIEIHAGSREIADEILELLADIRGAVSSKGLKEVKAASKPTANGYKVGKVLYDFKAQDLNELNVKENDLVFIINDKKSKDWWLVKNIDNNKEGVVPASYIEINSSNFSLGSVADKTRNLVKSKSNKRNKEKEFKLREREERERKQRDNEREREREKKQRDYEKRKKEKEAKEKTKPNSNKVRTWVDKTGSFNVDAEFLGISQGKVHLHKVNGVKIAVAAEKLALADIEYVERVTGTSLDAYKPDKERQRDKDDEKRRKEIEKRQREKREREEYERSKSVITAAKNLSANQKKSPSYDWFEFFLECGVDVNICQRYALSFEREQMDENSLEDITPSLLRTLGFKEGDNIRVLKFLDKKFNRQKPNSAGSNTSEALFVGSGGELKNNRTRSTSNVAIDASALQAIKQQNQPSVSTESSTSKSVGGFDDDAWTVKPASKSNSQIQNNNNTPDFTGSLQDLVDLKPLEATNGNSTASAISPIKSTKPIVPVLQPSKTGSSLKSQKTSSSIRSQRTGNLIPLDPFKTGGNLVPFATGGAAMILPLQTGMMMPMQPVLIPQTTTTFAIQKTGGGMPQTSFIIPQTTFGTSATTLVPVQRTGGFVQMTTGGLIPLQKTGGTVTGMPQTSFVTSMPTSSFTGSTASSGVTFPTTSFAGSSFIAPSQPVNPQPQTGFENMFANMNINNQTGFNQFPTTFNQPNISQTGFNQTGFNQTGIPQNTFSNNSIGQTPIGFNSQPTTSFNTMFQPQQTQQSMFPTQMNQFSSMQPTSFQQQQVQQQAPLQYQPTGLGFGNAPTEMPNVSFGGMQAQPLQNQQTGRRANLSAATPDNPFGF</sequence>
<dbReference type="InterPro" id="IPR007131">
    <property type="entry name" value="SHD1"/>
</dbReference>
<feature type="region of interest" description="Disordered" evidence="16">
    <location>
        <begin position="806"/>
        <end position="838"/>
    </location>
</feature>
<dbReference type="Pfam" id="PF24081">
    <property type="entry name" value="PH_SLA1"/>
    <property type="match status" value="1"/>
</dbReference>
<dbReference type="GO" id="GO:0000147">
    <property type="term" value="P:actin cortical patch assembly"/>
    <property type="evidence" value="ECO:0007669"/>
    <property type="project" value="EnsemblFungi"/>
</dbReference>
<evidence type="ECO:0000256" key="4">
    <source>
        <dbReference type="ARBA" id="ARBA00007948"/>
    </source>
</evidence>
<dbReference type="SUPFAM" id="SSF50044">
    <property type="entry name" value="SH3-domain"/>
    <property type="match status" value="3"/>
</dbReference>
<evidence type="ECO:0000313" key="19">
    <source>
        <dbReference type="Proteomes" id="UP000095038"/>
    </source>
</evidence>
<dbReference type="InterPro" id="IPR035821">
    <property type="entry name" value="Sla1_SH3_3"/>
</dbReference>
<keyword evidence="13" id="KW-0009">Actin-binding</keyword>
<comment type="subcellular location">
    <subcellularLocation>
        <location evidence="3">Cell membrane</location>
        <topology evidence="3">Peripheral membrane protein</topology>
        <orientation evidence="3">Cytoplasmic side</orientation>
    </subcellularLocation>
    <subcellularLocation>
        <location evidence="2">Cytoplasm</location>
        <location evidence="2">Cytoskeleton</location>
        <location evidence="2">Actin patch</location>
    </subcellularLocation>
    <subcellularLocation>
        <location evidence="1">Endosome membrane</location>
        <topology evidence="1">Peripheral membrane protein</topology>
        <orientation evidence="1">Cytoplasmic side</orientation>
    </subcellularLocation>
</comment>
<dbReference type="GO" id="GO:1990964">
    <property type="term" value="C:actin cytoskeleton-regulatory complex"/>
    <property type="evidence" value="ECO:0007669"/>
    <property type="project" value="EnsemblFungi"/>
</dbReference>
<dbReference type="GO" id="GO:0140224">
    <property type="term" value="C:SLAC complex"/>
    <property type="evidence" value="ECO:0007669"/>
    <property type="project" value="EnsemblFungi"/>
</dbReference>
<dbReference type="STRING" id="1344418.A0A1D2VBP8"/>
<keyword evidence="12" id="KW-0472">Membrane</keyword>
<keyword evidence="6 15" id="KW-0728">SH3 domain</keyword>
<feature type="compositionally biased region" description="Acidic residues" evidence="16">
    <location>
        <begin position="179"/>
        <end position="188"/>
    </location>
</feature>
<dbReference type="GO" id="GO:0030479">
    <property type="term" value="C:actin cortical patch"/>
    <property type="evidence" value="ECO:0007669"/>
    <property type="project" value="UniProtKB-SubCell"/>
</dbReference>
<dbReference type="InterPro" id="IPR056996">
    <property type="entry name" value="PH_SLA1"/>
</dbReference>
<feature type="region of interest" description="Disordered" evidence="16">
    <location>
        <begin position="133"/>
        <end position="254"/>
    </location>
</feature>
<dbReference type="GO" id="GO:0005634">
    <property type="term" value="C:nucleus"/>
    <property type="evidence" value="ECO:0007669"/>
    <property type="project" value="EnsemblFungi"/>
</dbReference>
<dbReference type="InterPro" id="IPR035800">
    <property type="entry name" value="Sla1_SH3_1"/>
</dbReference>
<feature type="compositionally biased region" description="Polar residues" evidence="16">
    <location>
        <begin position="166"/>
        <end position="176"/>
    </location>
</feature>
<keyword evidence="19" id="KW-1185">Reference proteome</keyword>
<protein>
    <recommendedName>
        <fullName evidence="5">Actin cytoskeleton-regulatory complex protein SLA1</fullName>
    </recommendedName>
</protein>
<keyword evidence="11" id="KW-0967">Endosome</keyword>
<dbReference type="CDD" id="cd11773">
    <property type="entry name" value="SH3_Sla1p_1"/>
    <property type="match status" value="1"/>
</dbReference>
<evidence type="ECO:0000256" key="1">
    <source>
        <dbReference type="ARBA" id="ARBA00004125"/>
    </source>
</evidence>
<evidence type="ECO:0000256" key="9">
    <source>
        <dbReference type="ARBA" id="ARBA00022583"/>
    </source>
</evidence>
<accession>A0A1D2VBP8</accession>
<reference evidence="19" key="1">
    <citation type="submission" date="2016-05" db="EMBL/GenBank/DDBJ databases">
        <title>Comparative genomics of biotechnologically important yeasts.</title>
        <authorList>
            <consortium name="DOE Joint Genome Institute"/>
            <person name="Riley R."/>
            <person name="Haridas S."/>
            <person name="Wolfe K.H."/>
            <person name="Lopes M.R."/>
            <person name="Hittinger C.T."/>
            <person name="Goker M."/>
            <person name="Salamov A."/>
            <person name="Wisecaver J."/>
            <person name="Long T.M."/>
            <person name="Aerts A.L."/>
            <person name="Barry K."/>
            <person name="Choi C."/>
            <person name="Clum A."/>
            <person name="Coughlan A.Y."/>
            <person name="Deshpande S."/>
            <person name="Douglass A.P."/>
            <person name="Hanson S.J."/>
            <person name="Klenk H.-P."/>
            <person name="Labutti K."/>
            <person name="Lapidus A."/>
            <person name="Lindquist E."/>
            <person name="Lipzen A."/>
            <person name="Meier-Kolthoff J.P."/>
            <person name="Ohm R.A."/>
            <person name="Otillar R.P."/>
            <person name="Pangilinan J."/>
            <person name="Peng Y."/>
            <person name="Rokas A."/>
            <person name="Rosa C.A."/>
            <person name="Scheuner C."/>
            <person name="Sibirny A.A."/>
            <person name="Slot J.C."/>
            <person name="Stielow J.B."/>
            <person name="Sun H."/>
            <person name="Kurtzman C.P."/>
            <person name="Blackwell M."/>
            <person name="Grigoriev I.V."/>
            <person name="Jeffries T.W."/>
        </authorList>
    </citation>
    <scope>NUCLEOTIDE SEQUENCE [LARGE SCALE GENOMIC DNA]</scope>
    <source>
        <strain evidence="19">DSM 1968</strain>
    </source>
</reference>
<dbReference type="GO" id="GO:0071555">
    <property type="term" value="P:cell wall organization"/>
    <property type="evidence" value="ECO:0007669"/>
    <property type="project" value="EnsemblFungi"/>
</dbReference>
<evidence type="ECO:0000256" key="11">
    <source>
        <dbReference type="ARBA" id="ARBA00022753"/>
    </source>
</evidence>
<dbReference type="InterPro" id="IPR013761">
    <property type="entry name" value="SAM/pointed_sf"/>
</dbReference>
<organism evidence="18 19">
    <name type="scientific">Ascoidea rubescens DSM 1968</name>
    <dbReference type="NCBI Taxonomy" id="1344418"/>
    <lineage>
        <taxon>Eukaryota</taxon>
        <taxon>Fungi</taxon>
        <taxon>Dikarya</taxon>
        <taxon>Ascomycota</taxon>
        <taxon>Saccharomycotina</taxon>
        <taxon>Saccharomycetes</taxon>
        <taxon>Ascoideaceae</taxon>
        <taxon>Ascoidea</taxon>
    </lineage>
</organism>
<dbReference type="EMBL" id="KV454489">
    <property type="protein sequence ID" value="ODV58903.1"/>
    <property type="molecule type" value="Genomic_DNA"/>
</dbReference>
<dbReference type="Gene3D" id="2.30.30.700">
    <property type="entry name" value="SLA1 homology domain 1"/>
    <property type="match status" value="1"/>
</dbReference>
<feature type="compositionally biased region" description="Polar residues" evidence="16">
    <location>
        <begin position="1124"/>
        <end position="1140"/>
    </location>
</feature>
<evidence type="ECO:0000256" key="10">
    <source>
        <dbReference type="ARBA" id="ARBA00022737"/>
    </source>
</evidence>
<dbReference type="CDD" id="cd11775">
    <property type="entry name" value="SH3_Sla1p_3"/>
    <property type="match status" value="1"/>
</dbReference>
<keyword evidence="14" id="KW-0206">Cytoskeleton</keyword>
<name>A0A1D2VBP8_9ASCO</name>
<feature type="region of interest" description="Disordered" evidence="16">
    <location>
        <begin position="1124"/>
        <end position="1147"/>
    </location>
</feature>
<dbReference type="FunCoup" id="A0A1D2VBP8">
    <property type="interactions" value="148"/>
</dbReference>